<dbReference type="Gene3D" id="3.40.50.300">
    <property type="entry name" value="P-loop containing nucleotide triphosphate hydrolases"/>
    <property type="match status" value="2"/>
</dbReference>
<dbReference type="SUPFAM" id="SSF52540">
    <property type="entry name" value="P-loop containing nucleoside triphosphate hydrolases"/>
    <property type="match status" value="2"/>
</dbReference>
<dbReference type="GO" id="GO:0003677">
    <property type="term" value="F:DNA binding"/>
    <property type="evidence" value="ECO:0007669"/>
    <property type="project" value="InterPro"/>
</dbReference>
<dbReference type="EMBL" id="SSOA01000004">
    <property type="protein sequence ID" value="THF50208.1"/>
    <property type="molecule type" value="Genomic_DNA"/>
</dbReference>
<dbReference type="InterPro" id="IPR027417">
    <property type="entry name" value="P-loop_NTPase"/>
</dbReference>
<dbReference type="InterPro" id="IPR032524">
    <property type="entry name" value="ABC_tran_C"/>
</dbReference>
<feature type="coiled-coil region" evidence="5">
    <location>
        <begin position="545"/>
        <end position="606"/>
    </location>
</feature>
<evidence type="ECO:0000313" key="8">
    <source>
        <dbReference type="EMBL" id="THF50208.1"/>
    </source>
</evidence>
<keyword evidence="9" id="KW-1185">Reference proteome</keyword>
<evidence type="ECO:0000313" key="9">
    <source>
        <dbReference type="Proteomes" id="UP000310754"/>
    </source>
</evidence>
<dbReference type="FunFam" id="3.40.50.300:FF:000309">
    <property type="entry name" value="ABC transporter ATP-binding protein"/>
    <property type="match status" value="1"/>
</dbReference>
<feature type="domain" description="ABC transporter" evidence="7">
    <location>
        <begin position="6"/>
        <end position="216"/>
    </location>
</feature>
<dbReference type="RefSeq" id="WP_190235927.1">
    <property type="nucleotide sequence ID" value="NZ_SSOA01000004.1"/>
</dbReference>
<feature type="compositionally biased region" description="Low complexity" evidence="6">
    <location>
        <begin position="517"/>
        <end position="532"/>
    </location>
</feature>
<dbReference type="InterPro" id="IPR037118">
    <property type="entry name" value="Val-tRNA_synth_C_sf"/>
</dbReference>
<dbReference type="Proteomes" id="UP000310754">
    <property type="component" value="Unassembled WGS sequence"/>
</dbReference>
<feature type="region of interest" description="Disordered" evidence="6">
    <location>
        <begin position="498"/>
        <end position="533"/>
    </location>
</feature>
<dbReference type="AlphaFoldDB" id="A0A4S3ZWH5"/>
<reference evidence="8 9" key="1">
    <citation type="submission" date="2019-04" db="EMBL/GenBank/DDBJ databases">
        <title>Rhizobium terrae sp. nov., isolated from a paddy soil.</title>
        <authorList>
            <person name="Lin S.-Y."/>
            <person name="Hameed A."/>
            <person name="Huang H.-I."/>
            <person name="Young C.-C."/>
        </authorList>
    </citation>
    <scope>NUCLEOTIDE SEQUENCE [LARGE SCALE GENOMIC DNA]</scope>
    <source>
        <strain evidence="8 9">CC-HIH110</strain>
    </source>
</reference>
<dbReference type="GO" id="GO:0016887">
    <property type="term" value="F:ATP hydrolysis activity"/>
    <property type="evidence" value="ECO:0007669"/>
    <property type="project" value="InterPro"/>
</dbReference>
<keyword evidence="1" id="KW-0547">Nucleotide-binding</keyword>
<comment type="caution">
    <text evidence="8">The sequence shown here is derived from an EMBL/GenBank/DDBJ whole genome shotgun (WGS) entry which is preliminary data.</text>
</comment>
<dbReference type="InterPro" id="IPR017871">
    <property type="entry name" value="ABC_transporter-like_CS"/>
</dbReference>
<keyword evidence="2 8" id="KW-0067">ATP-binding</keyword>
<dbReference type="PANTHER" id="PTHR42855">
    <property type="entry name" value="ABC TRANSPORTER ATP-BINDING SUBUNIT"/>
    <property type="match status" value="1"/>
</dbReference>
<comment type="similarity">
    <text evidence="4">Belongs to the ABC transporter superfamily. ABCF family. Uup subfamily.</text>
</comment>
<gene>
    <name evidence="8" type="ORF">E6C51_10685</name>
</gene>
<proteinExistence type="inferred from homology"/>
<feature type="domain" description="ABC transporter" evidence="7">
    <location>
        <begin position="283"/>
        <end position="524"/>
    </location>
</feature>
<dbReference type="GO" id="GO:0005524">
    <property type="term" value="F:ATP binding"/>
    <property type="evidence" value="ECO:0007669"/>
    <property type="project" value="UniProtKB-KW"/>
</dbReference>
<evidence type="ECO:0000256" key="1">
    <source>
        <dbReference type="ARBA" id="ARBA00022741"/>
    </source>
</evidence>
<dbReference type="InterPro" id="IPR003439">
    <property type="entry name" value="ABC_transporter-like_ATP-bd"/>
</dbReference>
<evidence type="ECO:0000256" key="5">
    <source>
        <dbReference type="SAM" id="Coils"/>
    </source>
</evidence>
<evidence type="ECO:0000256" key="4">
    <source>
        <dbReference type="ARBA" id="ARBA00061478"/>
    </source>
</evidence>
<dbReference type="PROSITE" id="PS00211">
    <property type="entry name" value="ABC_TRANSPORTER_1"/>
    <property type="match status" value="2"/>
</dbReference>
<protein>
    <submittedName>
        <fullName evidence="8">ABC-F family ATP-binding cassette domain-containing protein</fullName>
    </submittedName>
</protein>
<dbReference type="CDD" id="cd03221">
    <property type="entry name" value="ABCF_EF-3"/>
    <property type="match status" value="2"/>
</dbReference>
<feature type="compositionally biased region" description="Basic and acidic residues" evidence="6">
    <location>
        <begin position="499"/>
        <end position="516"/>
    </location>
</feature>
<sequence>MAPPILKLDDIFLSFGGTPLLNGASLQVEPGDRICLVGRNGSGKSTLMKIAAGLVEAQSGEVFRHPSATIRYLEQAPDFAGFETVQAYAEEGLGPGDDPYRVAYLLEHLGLTGQEDPKSLSGGEARRAALARVLAPEPDILMLDEPTNHLDLPTIEWLEDELRKTKSALVLISHDRRFLEKCSTATVWLDRGMARRLGKGFAFFEEWRDKVLEEEEIEQHKLGKAIEREEHWLRYGVTARRKRNMRRLGNLQALRADYRGHKGPQGTIQASVTEGKESGKLVIEATKITKSYGDRSIVAPFSIRVHRGDCIGLVGPNGAGKTTLLKMLTGQLAPDEGTIKLGTNLDIATLDQKREDLNLEDTLAHYLTDGRGENLLVNGEQKHVTGYMKDFLFQPEQARTPIKNLSGGERARLMLARIMAKPSNLLILDEPTNDLDIETLDLLQEIVAGYSGTVILVSHDRDFLDRTVTSTIAPANPDAPDGRWIEYAGGYSDMLAQRKGAEDERKRAEKAEKAEAAKASGSSAKTGDGAAKNKGKLSFKQKFALENLPKEMEKAQSQIDANEAKMADPNLFAKDAATFNKLAVETEKLRENIARMEEEWLELEMLREELEG</sequence>
<dbReference type="Pfam" id="PF16326">
    <property type="entry name" value="ABC_tran_CTD"/>
    <property type="match status" value="1"/>
</dbReference>
<evidence type="ECO:0000256" key="6">
    <source>
        <dbReference type="SAM" id="MobiDB-lite"/>
    </source>
</evidence>
<comment type="catalytic activity">
    <reaction evidence="3">
        <text>ATP + H2O = ADP + phosphate + H(+)</text>
        <dbReference type="Rhea" id="RHEA:13065"/>
        <dbReference type="ChEBI" id="CHEBI:15377"/>
        <dbReference type="ChEBI" id="CHEBI:15378"/>
        <dbReference type="ChEBI" id="CHEBI:30616"/>
        <dbReference type="ChEBI" id="CHEBI:43474"/>
        <dbReference type="ChEBI" id="CHEBI:456216"/>
    </reaction>
</comment>
<evidence type="ECO:0000256" key="3">
    <source>
        <dbReference type="ARBA" id="ARBA00049360"/>
    </source>
</evidence>
<dbReference type="PANTHER" id="PTHR42855:SF1">
    <property type="entry name" value="ABC TRANSPORTER DOMAIN-CONTAINING PROTEIN"/>
    <property type="match status" value="1"/>
</dbReference>
<evidence type="ECO:0000256" key="2">
    <source>
        <dbReference type="ARBA" id="ARBA00022840"/>
    </source>
</evidence>
<dbReference type="PROSITE" id="PS50893">
    <property type="entry name" value="ABC_TRANSPORTER_2"/>
    <property type="match status" value="2"/>
</dbReference>
<dbReference type="Pfam" id="PF00005">
    <property type="entry name" value="ABC_tran"/>
    <property type="match status" value="2"/>
</dbReference>
<organism evidence="8 9">
    <name type="scientific">Allorhizobium terrae</name>
    <dbReference type="NCBI Taxonomy" id="1848972"/>
    <lineage>
        <taxon>Bacteria</taxon>
        <taxon>Pseudomonadati</taxon>
        <taxon>Pseudomonadota</taxon>
        <taxon>Alphaproteobacteria</taxon>
        <taxon>Hyphomicrobiales</taxon>
        <taxon>Rhizobiaceae</taxon>
        <taxon>Rhizobium/Agrobacterium group</taxon>
        <taxon>Allorhizobium</taxon>
    </lineage>
</organism>
<accession>A0A4S3ZWH5</accession>
<name>A0A4S3ZWH5_9HYPH</name>
<dbReference type="InterPro" id="IPR003593">
    <property type="entry name" value="AAA+_ATPase"/>
</dbReference>
<dbReference type="SMART" id="SM00382">
    <property type="entry name" value="AAA"/>
    <property type="match status" value="2"/>
</dbReference>
<dbReference type="Gene3D" id="1.10.287.380">
    <property type="entry name" value="Valyl-tRNA synthetase, C-terminal domain"/>
    <property type="match status" value="1"/>
</dbReference>
<evidence type="ECO:0000259" key="7">
    <source>
        <dbReference type="PROSITE" id="PS50893"/>
    </source>
</evidence>
<keyword evidence="5" id="KW-0175">Coiled coil</keyword>
<dbReference type="InterPro" id="IPR051309">
    <property type="entry name" value="ABCF_ATPase"/>
</dbReference>